<dbReference type="AlphaFoldDB" id="A0A9D7ICG1"/>
<dbReference type="Proteomes" id="UP000886602">
    <property type="component" value="Unassembled WGS sequence"/>
</dbReference>
<dbReference type="Pfam" id="PF16868">
    <property type="entry name" value="NMT1_3"/>
    <property type="match status" value="1"/>
</dbReference>
<sequence length="448" mass="50094">MMKLRAKFVSIRDLLATAWPIVLITAIGFVVAYQFVEPAPPRYMTITTGSESGAYYAYARRYAELLAANGITLEVRTSAGSLQNLERLNKEEADIAFVQGGISEVVNAESDNGSDSDLRSLGSVAFEPVWVFYRSDNRIDKLFQLDGQRIAVGEEGSGIRGLALQLLEANEIKAKSKNLLPVAGLNAAEALQRGEIDAAFIVAAPEAPVVQVLLRSPGVRVMSFSQADAYVRRFPFLSKIVLPRGVVDLVRDTPPRDTVLLATTANVIVRDSLHPALVSLMLQAMTEVHGKSGFFQRAGEFPAYKDRSFALSEQAQRFYKSGPPFLQRYLPFWIAVLVERLFVLILPIIILLFPLLRIAPSVYNWRVRSKIFRSYGDLKFLENEVRHSYDPSRHAEYLSRLDGIEDDAYSRNIPLAFSDLFYTLREHINLVRAELSQIESRAMPGKTT</sequence>
<evidence type="ECO:0000313" key="2">
    <source>
        <dbReference type="EMBL" id="MBK7422960.1"/>
    </source>
</evidence>
<keyword evidence="1" id="KW-1133">Transmembrane helix</keyword>
<organism evidence="2 3">
    <name type="scientific">Candidatus Propionivibrio dominans</name>
    <dbReference type="NCBI Taxonomy" id="2954373"/>
    <lineage>
        <taxon>Bacteria</taxon>
        <taxon>Pseudomonadati</taxon>
        <taxon>Pseudomonadota</taxon>
        <taxon>Betaproteobacteria</taxon>
        <taxon>Rhodocyclales</taxon>
        <taxon>Rhodocyclaceae</taxon>
        <taxon>Propionivibrio</taxon>
    </lineage>
</organism>
<keyword evidence="1" id="KW-0812">Transmembrane</keyword>
<accession>A0A9D7ICG1</accession>
<reference evidence="2" key="1">
    <citation type="submission" date="2020-10" db="EMBL/GenBank/DDBJ databases">
        <title>Connecting structure to function with the recovery of over 1000 high-quality activated sludge metagenome-assembled genomes encoding full-length rRNA genes using long-read sequencing.</title>
        <authorList>
            <person name="Singleton C.M."/>
            <person name="Petriglieri F."/>
            <person name="Kristensen J.M."/>
            <person name="Kirkegaard R.H."/>
            <person name="Michaelsen T.Y."/>
            <person name="Andersen M.H."/>
            <person name="Karst S.M."/>
            <person name="Dueholm M.S."/>
            <person name="Nielsen P.H."/>
            <person name="Albertsen M."/>
        </authorList>
    </citation>
    <scope>NUCLEOTIDE SEQUENCE</scope>
    <source>
        <strain evidence="2">EsbW_18-Q3-R4-48_MAXAC.044</strain>
    </source>
</reference>
<feature type="transmembrane region" description="Helical" evidence="1">
    <location>
        <begin position="330"/>
        <end position="356"/>
    </location>
</feature>
<evidence type="ECO:0000313" key="3">
    <source>
        <dbReference type="Proteomes" id="UP000886602"/>
    </source>
</evidence>
<keyword evidence="1" id="KW-0472">Membrane</keyword>
<gene>
    <name evidence="2" type="ORF">IPJ48_07630</name>
</gene>
<protein>
    <submittedName>
        <fullName evidence="2">TAXI family TRAP transporter solute-binding subunit</fullName>
    </submittedName>
</protein>
<dbReference type="PANTHER" id="PTHR42941">
    <property type="entry name" value="SLL1037 PROTEIN"/>
    <property type="match status" value="1"/>
</dbReference>
<name>A0A9D7ICG1_9RHOO</name>
<dbReference type="PANTHER" id="PTHR42941:SF1">
    <property type="entry name" value="SLL1037 PROTEIN"/>
    <property type="match status" value="1"/>
</dbReference>
<proteinExistence type="predicted"/>
<dbReference type="Gene3D" id="3.40.190.10">
    <property type="entry name" value="Periplasmic binding protein-like II"/>
    <property type="match status" value="2"/>
</dbReference>
<dbReference type="EMBL" id="JADJNC010000010">
    <property type="protein sequence ID" value="MBK7422960.1"/>
    <property type="molecule type" value="Genomic_DNA"/>
</dbReference>
<dbReference type="InterPro" id="IPR011852">
    <property type="entry name" value="TRAP_TAXI"/>
</dbReference>
<dbReference type="NCBIfam" id="TIGR02122">
    <property type="entry name" value="TRAP_TAXI"/>
    <property type="match status" value="1"/>
</dbReference>
<comment type="caution">
    <text evidence="2">The sequence shown here is derived from an EMBL/GenBank/DDBJ whole genome shotgun (WGS) entry which is preliminary data.</text>
</comment>
<evidence type="ECO:0000256" key="1">
    <source>
        <dbReference type="SAM" id="Phobius"/>
    </source>
</evidence>
<dbReference type="SUPFAM" id="SSF53850">
    <property type="entry name" value="Periplasmic binding protein-like II"/>
    <property type="match status" value="1"/>
</dbReference>